<dbReference type="InterPro" id="IPR004398">
    <property type="entry name" value="RNA_MeTrfase_RsmD"/>
</dbReference>
<dbReference type="Proteomes" id="UP000617402">
    <property type="component" value="Unassembled WGS sequence"/>
</dbReference>
<keyword evidence="1 3" id="KW-0489">Methyltransferase</keyword>
<evidence type="ECO:0000313" key="4">
    <source>
        <dbReference type="Proteomes" id="UP000617402"/>
    </source>
</evidence>
<evidence type="ECO:0000256" key="2">
    <source>
        <dbReference type="ARBA" id="ARBA00022679"/>
    </source>
</evidence>
<proteinExistence type="predicted"/>
<keyword evidence="4" id="KW-1185">Reference proteome</keyword>
<evidence type="ECO:0000313" key="3">
    <source>
        <dbReference type="EMBL" id="MBC9783347.1"/>
    </source>
</evidence>
<dbReference type="PIRSF" id="PIRSF004553">
    <property type="entry name" value="CHP00095"/>
    <property type="match status" value="1"/>
</dbReference>
<dbReference type="EC" id="2.1.1.171" evidence="3"/>
<name>A0ABR7SXS2_HELCL</name>
<dbReference type="PANTHER" id="PTHR43542">
    <property type="entry name" value="METHYLTRANSFERASE"/>
    <property type="match status" value="1"/>
</dbReference>
<dbReference type="PANTHER" id="PTHR43542:SF1">
    <property type="entry name" value="METHYLTRANSFERASE"/>
    <property type="match status" value="1"/>
</dbReference>
<dbReference type="EMBL" id="JACVHF010000001">
    <property type="protein sequence ID" value="MBC9783347.1"/>
    <property type="molecule type" value="Genomic_DNA"/>
</dbReference>
<keyword evidence="2 3" id="KW-0808">Transferase</keyword>
<dbReference type="NCBIfam" id="TIGR00095">
    <property type="entry name" value="16S rRNA (guanine(966)-N(2))-methyltransferase RsmD"/>
    <property type="match status" value="1"/>
</dbReference>
<comment type="caution">
    <text evidence="3">The sequence shown here is derived from an EMBL/GenBank/DDBJ whole genome shotgun (WGS) entry which is preliminary data.</text>
</comment>
<organism evidence="3 4">
    <name type="scientific">Heliobacterium chlorum</name>
    <dbReference type="NCBI Taxonomy" id="2698"/>
    <lineage>
        <taxon>Bacteria</taxon>
        <taxon>Bacillati</taxon>
        <taxon>Bacillota</taxon>
        <taxon>Clostridia</taxon>
        <taxon>Eubacteriales</taxon>
        <taxon>Heliobacteriaceae</taxon>
        <taxon>Heliobacterium</taxon>
    </lineage>
</organism>
<dbReference type="RefSeq" id="WP_188038484.1">
    <property type="nucleotide sequence ID" value="NZ_JACVHF010000001.1"/>
</dbReference>
<reference evidence="3 4" key="1">
    <citation type="submission" date="2020-07" db="EMBL/GenBank/DDBJ databases">
        <title>Draft whole-genome sequence of Heliobacterium chlorum DSM 3682, type strain.</title>
        <authorList>
            <person name="Kyndt J.A."/>
            <person name="Meyer T.E."/>
            <person name="Imhoff J.F."/>
        </authorList>
    </citation>
    <scope>NUCLEOTIDE SEQUENCE [LARGE SCALE GENOMIC DNA]</scope>
    <source>
        <strain evidence="3 4">DSM 3682</strain>
    </source>
</reference>
<dbReference type="Gene3D" id="3.40.50.150">
    <property type="entry name" value="Vaccinia Virus protein VP39"/>
    <property type="match status" value="1"/>
</dbReference>
<dbReference type="InterPro" id="IPR002052">
    <property type="entry name" value="DNA_methylase_N6_adenine_CS"/>
</dbReference>
<dbReference type="Pfam" id="PF03602">
    <property type="entry name" value="Cons_hypoth95"/>
    <property type="match status" value="1"/>
</dbReference>
<gene>
    <name evidence="3" type="primary">rsmD</name>
    <name evidence="3" type="ORF">H1S01_02330</name>
</gene>
<dbReference type="PROSITE" id="PS00092">
    <property type="entry name" value="N6_MTASE"/>
    <property type="match status" value="1"/>
</dbReference>
<dbReference type="InterPro" id="IPR029063">
    <property type="entry name" value="SAM-dependent_MTases_sf"/>
</dbReference>
<protein>
    <submittedName>
        <fullName evidence="3">16S rRNA (Guanine(966)-N(2))-methyltransferase RsmD</fullName>
        <ecNumber evidence="3">2.1.1.171</ecNumber>
    </submittedName>
</protein>
<accession>A0ABR7SXS2</accession>
<dbReference type="GO" id="GO:0052913">
    <property type="term" value="F:16S rRNA (guanine(966)-N(2))-methyltransferase activity"/>
    <property type="evidence" value="ECO:0007669"/>
    <property type="project" value="UniProtKB-EC"/>
</dbReference>
<sequence length="183" mass="20446">MRIIAGQARGHRLAAVKGSKTRPTADRVKEALFNVLAGRIPDARCLDLFAGTGALGLEALSRGAEQVYWVEKDQEACRVIQKNMDTTGLANGTIMRQDVYSACRMLLQQGKRFDLIFADPPYKQNLLPEVLELVAQGLLSADGVLILETSRDETLPERIGRLGHIRSNRYGDTMIHYYQWLES</sequence>
<dbReference type="SUPFAM" id="SSF53335">
    <property type="entry name" value="S-adenosyl-L-methionine-dependent methyltransferases"/>
    <property type="match status" value="1"/>
</dbReference>
<dbReference type="CDD" id="cd02440">
    <property type="entry name" value="AdoMet_MTases"/>
    <property type="match status" value="1"/>
</dbReference>
<evidence type="ECO:0000256" key="1">
    <source>
        <dbReference type="ARBA" id="ARBA00022603"/>
    </source>
</evidence>